<keyword evidence="2 6" id="KW-0812">Transmembrane</keyword>
<keyword evidence="4 6" id="KW-0472">Membrane</keyword>
<protein>
    <submittedName>
        <fullName evidence="7">AAAP amino acid permease</fullName>
    </submittedName>
</protein>
<feature type="transmembrane region" description="Helical" evidence="6">
    <location>
        <begin position="477"/>
        <end position="498"/>
    </location>
</feature>
<comment type="subcellular location">
    <subcellularLocation>
        <location evidence="1">Membrane</location>
        <topology evidence="1">Multi-pass membrane protein</topology>
    </subcellularLocation>
</comment>
<dbReference type="GO" id="GO:0005886">
    <property type="term" value="C:plasma membrane"/>
    <property type="evidence" value="ECO:0007669"/>
    <property type="project" value="TreeGrafter"/>
</dbReference>
<evidence type="ECO:0000256" key="6">
    <source>
        <dbReference type="SAM" id="Phobius"/>
    </source>
</evidence>
<feature type="transmembrane region" description="Helical" evidence="6">
    <location>
        <begin position="207"/>
        <end position="233"/>
    </location>
</feature>
<evidence type="ECO:0000256" key="1">
    <source>
        <dbReference type="ARBA" id="ARBA00004141"/>
    </source>
</evidence>
<feature type="region of interest" description="Disordered" evidence="5">
    <location>
        <begin position="1"/>
        <end position="60"/>
    </location>
</feature>
<dbReference type="GO" id="GO:0015171">
    <property type="term" value="F:amino acid transmembrane transporter activity"/>
    <property type="evidence" value="ECO:0007669"/>
    <property type="project" value="TreeGrafter"/>
</dbReference>
<feature type="transmembrane region" description="Helical" evidence="6">
    <location>
        <begin position="536"/>
        <end position="554"/>
    </location>
</feature>
<evidence type="ECO:0000313" key="8">
    <source>
        <dbReference type="Proteomes" id="UP000703269"/>
    </source>
</evidence>
<feature type="transmembrane region" description="Helical" evidence="6">
    <location>
        <begin position="361"/>
        <end position="381"/>
    </location>
</feature>
<feature type="transmembrane region" description="Helical" evidence="6">
    <location>
        <begin position="510"/>
        <end position="530"/>
    </location>
</feature>
<dbReference type="Pfam" id="PF13520">
    <property type="entry name" value="AA_permease_2"/>
    <property type="match status" value="1"/>
</dbReference>
<gene>
    <name evidence="7" type="ORF">PsYK624_117330</name>
</gene>
<name>A0A9P3LIU8_9APHY</name>
<feature type="transmembrane region" description="Helical" evidence="6">
    <location>
        <begin position="447"/>
        <end position="465"/>
    </location>
</feature>
<feature type="transmembrane region" description="Helical" evidence="6">
    <location>
        <begin position="159"/>
        <end position="178"/>
    </location>
</feature>
<dbReference type="OrthoDB" id="1718410at2759"/>
<dbReference type="EMBL" id="BPQB01000050">
    <property type="protein sequence ID" value="GJE95547.1"/>
    <property type="molecule type" value="Genomic_DNA"/>
</dbReference>
<keyword evidence="3 6" id="KW-1133">Transmembrane helix</keyword>
<sequence length="709" mass="76832">MSSSKSASSLPPPPMDESDIESYPMHSLESTWIAIEPPPSARGTAEPEGTSFSDPHPPSFESAQYDIVLRRQRQRPRTGGGMKCTAVPSRFLNLPNTFEFSGWGTLSRLDLERDEISRGEEDVQRTRRAASLGQFTASAIAGNAVLGSVFYALPAVALVSGVYSPIALLAASCVMFLWRPIMEELASALPISGAPYTYLLNVSSKTLALIGAALLLLDFSATAVVSAATAMSYLDGEVVLPFSTVVGSILIILLFSLFFLSGVRDSAKMAFAIMMLHVVTMITLFVASAVAWQRRGNAQIRDNWEEGTKGLTAAVVARQIFNGVCIGVLGLTGFECVPSYVASIKPGKFPQVLRNLHYPAIILNSVAMLLILAHVPLGTVVGQGNILSTLAQTVAGKWLRIWVVVDAVIVLCGGVLTGILSACELFERLAQDRFLPQLFTRRMPATGAPFFSVVAFVAFSYVLYASSGANLGIMSKMFSLVWLTVMTLFPLSVLLLKFHRGRLSRSPRTPLALVLLTLAVAVTVIGGNIAIDPTTVGYAAAYFLALAGIFQLTMKKVRVLHGLLWAYDQYAVLSRHAWTRACGEKMAAAVRHLRRQPVCVLVKTDEINVLFHKLLYVSQNEETSCLKLVHFCDDEAGAPSEMEANWKILDEAFPEITVDLILVRAPFTPAHVAALAHRLRIPTTLMFVSCPGPAFAYSVAELGTRIICL</sequence>
<evidence type="ECO:0000256" key="3">
    <source>
        <dbReference type="ARBA" id="ARBA00022989"/>
    </source>
</evidence>
<evidence type="ECO:0000313" key="7">
    <source>
        <dbReference type="EMBL" id="GJE95547.1"/>
    </source>
</evidence>
<dbReference type="PANTHER" id="PTHR43243:SF20">
    <property type="entry name" value="CATIONIC AMINO ACID TRANSPORTER 3"/>
    <property type="match status" value="1"/>
</dbReference>
<comment type="caution">
    <text evidence="7">The sequence shown here is derived from an EMBL/GenBank/DDBJ whole genome shotgun (WGS) entry which is preliminary data.</text>
</comment>
<dbReference type="Proteomes" id="UP000703269">
    <property type="component" value="Unassembled WGS sequence"/>
</dbReference>
<reference evidence="7 8" key="1">
    <citation type="submission" date="2021-08" db="EMBL/GenBank/DDBJ databases">
        <title>Draft Genome Sequence of Phanerochaete sordida strain YK-624.</title>
        <authorList>
            <person name="Mori T."/>
            <person name="Dohra H."/>
            <person name="Suzuki T."/>
            <person name="Kawagishi H."/>
            <person name="Hirai H."/>
        </authorList>
    </citation>
    <scope>NUCLEOTIDE SEQUENCE [LARGE SCALE GENOMIC DNA]</scope>
    <source>
        <strain evidence="7 8">YK-624</strain>
    </source>
</reference>
<organism evidence="7 8">
    <name type="scientific">Phanerochaete sordida</name>
    <dbReference type="NCBI Taxonomy" id="48140"/>
    <lineage>
        <taxon>Eukaryota</taxon>
        <taxon>Fungi</taxon>
        <taxon>Dikarya</taxon>
        <taxon>Basidiomycota</taxon>
        <taxon>Agaricomycotina</taxon>
        <taxon>Agaricomycetes</taxon>
        <taxon>Polyporales</taxon>
        <taxon>Phanerochaetaceae</taxon>
        <taxon>Phanerochaete</taxon>
    </lineage>
</organism>
<dbReference type="PANTHER" id="PTHR43243">
    <property type="entry name" value="INNER MEMBRANE TRANSPORTER YGJI-RELATED"/>
    <property type="match status" value="1"/>
</dbReference>
<dbReference type="InterPro" id="IPR002293">
    <property type="entry name" value="AA/rel_permease1"/>
</dbReference>
<feature type="transmembrane region" description="Helical" evidence="6">
    <location>
        <begin position="135"/>
        <end position="153"/>
    </location>
</feature>
<feature type="transmembrane region" description="Helical" evidence="6">
    <location>
        <begin position="401"/>
        <end position="426"/>
    </location>
</feature>
<dbReference type="Gene3D" id="1.20.1740.10">
    <property type="entry name" value="Amino acid/polyamine transporter I"/>
    <property type="match status" value="1"/>
</dbReference>
<dbReference type="AlphaFoldDB" id="A0A9P3LIU8"/>
<evidence type="ECO:0000256" key="5">
    <source>
        <dbReference type="SAM" id="MobiDB-lite"/>
    </source>
</evidence>
<accession>A0A9P3LIU8</accession>
<proteinExistence type="predicted"/>
<keyword evidence="8" id="KW-1185">Reference proteome</keyword>
<feature type="transmembrane region" description="Helical" evidence="6">
    <location>
        <begin position="320"/>
        <end position="341"/>
    </location>
</feature>
<feature type="transmembrane region" description="Helical" evidence="6">
    <location>
        <begin position="239"/>
        <end position="260"/>
    </location>
</feature>
<evidence type="ECO:0000256" key="2">
    <source>
        <dbReference type="ARBA" id="ARBA00022692"/>
    </source>
</evidence>
<feature type="transmembrane region" description="Helical" evidence="6">
    <location>
        <begin position="272"/>
        <end position="292"/>
    </location>
</feature>
<evidence type="ECO:0000256" key="4">
    <source>
        <dbReference type="ARBA" id="ARBA00023136"/>
    </source>
</evidence>